<reference evidence="3 4" key="1">
    <citation type="journal article" date="2016" name="J. Virol.">
        <title>Complete Unique Genome Sequence, Expression Profile, and Salivary Gland Tissue Tropism of the Herpesvirus 7 Homolog in Pigtailed Macaques.</title>
        <authorList>
            <person name="Staheli J.P."/>
            <person name="Dyen M.R."/>
            <person name="Basom R."/>
            <person name="Fitzgibbon M."/>
            <person name="Barcy S."/>
        </authorList>
    </citation>
    <scope>NUCLEOTIDE SEQUENCE [LARGE SCALE GENOMIC DNA]</scope>
</reference>
<feature type="domain" description="Herpesvirus U62/UL91 functional" evidence="2">
    <location>
        <begin position="1"/>
        <end position="64"/>
    </location>
</feature>
<evidence type="ECO:0000313" key="3">
    <source>
        <dbReference type="EMBL" id="ANC96594.1"/>
    </source>
</evidence>
<dbReference type="OrthoDB" id="39396at10239"/>
<keyword evidence="4" id="KW-1185">Reference proteome</keyword>
<dbReference type="GeneID" id="27912034"/>
<sequence length="72" mass="8347">MNNVLHDIKREFSCSSKEELLNLINSICLNCSFIIEPVESLPRKTDLVAVLYDSLAIEIFTDLLKNEYKDRK</sequence>
<dbReference type="EMBL" id="KU351741">
    <property type="protein sequence ID" value="ANC96594.1"/>
    <property type="molecule type" value="Genomic_DNA"/>
</dbReference>
<dbReference type="RefSeq" id="YP_009253968.1">
    <property type="nucleotide sequence ID" value="NC_030200.1"/>
</dbReference>
<dbReference type="Proteomes" id="UP000202843">
    <property type="component" value="Segment"/>
</dbReference>
<dbReference type="KEGG" id="vg:27912034"/>
<accession>A0A191S3W6</accession>
<dbReference type="Pfam" id="PF17442">
    <property type="entry name" value="U62_UL91"/>
    <property type="match status" value="1"/>
</dbReference>
<organism evidence="3 4">
    <name type="scientific">macacine betaherpesvirus 9</name>
    <dbReference type="NCBI Taxonomy" id="2560568"/>
    <lineage>
        <taxon>Viruses</taxon>
        <taxon>Duplodnaviria</taxon>
        <taxon>Heunggongvirae</taxon>
        <taxon>Peploviricota</taxon>
        <taxon>Herviviricetes</taxon>
        <taxon>Herpesvirales</taxon>
        <taxon>Orthoherpesviridae</taxon>
        <taxon>Betaherpesvirinae</taxon>
        <taxon>Roseolovirus</taxon>
        <taxon>Roseolovirus macacinebeta9</taxon>
    </lineage>
</organism>
<evidence type="ECO:0000256" key="1">
    <source>
        <dbReference type="ARBA" id="ARBA00008288"/>
    </source>
</evidence>
<name>A0A191S3W6_9BETA</name>
<gene>
    <name evidence="3" type="primary">U62</name>
</gene>
<protein>
    <submittedName>
        <fullName evidence="3">Protein UL91</fullName>
    </submittedName>
</protein>
<evidence type="ECO:0000259" key="2">
    <source>
        <dbReference type="Pfam" id="PF17442"/>
    </source>
</evidence>
<dbReference type="InterPro" id="IPR035385">
    <property type="entry name" value="U62/UL91"/>
</dbReference>
<comment type="similarity">
    <text evidence="1">Belongs to the herpesviridae UL91 family.</text>
</comment>
<evidence type="ECO:0000313" key="4">
    <source>
        <dbReference type="Proteomes" id="UP000202843"/>
    </source>
</evidence>
<proteinExistence type="inferred from homology"/>